<evidence type="ECO:0000313" key="1">
    <source>
        <dbReference type="EMBL" id="RXT45867.1"/>
    </source>
</evidence>
<reference evidence="1 2" key="1">
    <citation type="submission" date="2017-03" db="EMBL/GenBank/DDBJ databases">
        <authorList>
            <person name="Safronova V.I."/>
            <person name="Sazanova A.L."/>
            <person name="Chirak E.R."/>
        </authorList>
    </citation>
    <scope>NUCLEOTIDE SEQUENCE [LARGE SCALE GENOMIC DNA]</scope>
    <source>
        <strain evidence="1 2">Opo-242</strain>
    </source>
</reference>
<name>A0A4Q1V7D5_9HYPH</name>
<accession>A0A4Q1V7D5</accession>
<comment type="caution">
    <text evidence="1">The sequence shown here is derived from an EMBL/GenBank/DDBJ whole genome shotgun (WGS) entry which is preliminary data.</text>
</comment>
<evidence type="ECO:0000313" key="2">
    <source>
        <dbReference type="Proteomes" id="UP000290444"/>
    </source>
</evidence>
<proteinExistence type="predicted"/>
<gene>
    <name evidence="1" type="ORF">B5V01_13640</name>
</gene>
<dbReference type="Proteomes" id="UP000290444">
    <property type="component" value="Unassembled WGS sequence"/>
</dbReference>
<sequence length="84" mass="9352">MMINTFEVVEVQGEAKEKSLGMFDFHMPPCVGDRAEFGHSGAFGVFEVTWVLHRPLRTVPESGADELNNQDSGPAAKVYVRRIN</sequence>
<protein>
    <submittedName>
        <fullName evidence="1">Uncharacterized protein</fullName>
    </submittedName>
</protein>
<organism evidence="1 2">
    <name type="scientific">Mesorhizobium erdmanii</name>
    <dbReference type="NCBI Taxonomy" id="1777866"/>
    <lineage>
        <taxon>Bacteria</taxon>
        <taxon>Pseudomonadati</taxon>
        <taxon>Pseudomonadota</taxon>
        <taxon>Alphaproteobacteria</taxon>
        <taxon>Hyphomicrobiales</taxon>
        <taxon>Phyllobacteriaceae</taxon>
        <taxon>Mesorhizobium</taxon>
    </lineage>
</organism>
<dbReference type="EMBL" id="MZXX01000016">
    <property type="protein sequence ID" value="RXT45867.1"/>
    <property type="molecule type" value="Genomic_DNA"/>
</dbReference>
<dbReference type="AlphaFoldDB" id="A0A4Q1V7D5"/>